<organism evidence="4 5">
    <name type="scientific">Kutzneria chonburiensis</name>
    <dbReference type="NCBI Taxonomy" id="1483604"/>
    <lineage>
        <taxon>Bacteria</taxon>
        <taxon>Bacillati</taxon>
        <taxon>Actinomycetota</taxon>
        <taxon>Actinomycetes</taxon>
        <taxon>Pseudonocardiales</taxon>
        <taxon>Pseudonocardiaceae</taxon>
        <taxon>Kutzneria</taxon>
    </lineage>
</organism>
<evidence type="ECO:0000256" key="1">
    <source>
        <dbReference type="ARBA" id="ARBA00023125"/>
    </source>
</evidence>
<dbReference type="PROSITE" id="PS50977">
    <property type="entry name" value="HTH_TETR_2"/>
    <property type="match status" value="1"/>
</dbReference>
<protein>
    <submittedName>
        <fullName evidence="4">TetR/AcrR family transcriptional regulator</fullName>
    </submittedName>
</protein>
<dbReference type="PRINTS" id="PR00455">
    <property type="entry name" value="HTHTETR"/>
</dbReference>
<sequence length="211" mass="22799">MREVGGAGRRLMPREERAASIVAAAARAFAGGGYAGTSMDDVAAEAGVTKIILYRHYATKKDIYTAALDATWRRLVDSSQFGYDTAAGLRALLAAARRDPAGFTLLFRHAVREPAFAAYAQELVAQTVQVAEQTLGDSVRDPQLRSWLARGVTDLVLNSVLEWIATGDPARDDEAAGLLFQTAAAVIVHHRSRAVPRSVARRSDGLRETVY</sequence>
<dbReference type="InterPro" id="IPR001647">
    <property type="entry name" value="HTH_TetR"/>
</dbReference>
<dbReference type="InterPro" id="IPR009057">
    <property type="entry name" value="Homeodomain-like_sf"/>
</dbReference>
<accession>A0ABV6N558</accession>
<dbReference type="PANTHER" id="PTHR30055:SF158">
    <property type="entry name" value="POSSIBLE TRANSCRIPTIONAL REGULATORY PROTEIN (PROBABLY TETR-FAMILY)"/>
    <property type="match status" value="1"/>
</dbReference>
<evidence type="ECO:0000313" key="4">
    <source>
        <dbReference type="EMBL" id="MFC0547136.1"/>
    </source>
</evidence>
<dbReference type="InterPro" id="IPR050109">
    <property type="entry name" value="HTH-type_TetR-like_transc_reg"/>
</dbReference>
<dbReference type="Pfam" id="PF00440">
    <property type="entry name" value="TetR_N"/>
    <property type="match status" value="1"/>
</dbReference>
<dbReference type="RefSeq" id="WP_273937374.1">
    <property type="nucleotide sequence ID" value="NZ_CP097263.1"/>
</dbReference>
<feature type="DNA-binding region" description="H-T-H motif" evidence="2">
    <location>
        <begin position="38"/>
        <end position="57"/>
    </location>
</feature>
<dbReference type="Gene3D" id="1.10.357.10">
    <property type="entry name" value="Tetracycline Repressor, domain 2"/>
    <property type="match status" value="1"/>
</dbReference>
<keyword evidence="1 2" id="KW-0238">DNA-binding</keyword>
<evidence type="ECO:0000259" key="3">
    <source>
        <dbReference type="PROSITE" id="PS50977"/>
    </source>
</evidence>
<dbReference type="Proteomes" id="UP001589810">
    <property type="component" value="Unassembled WGS sequence"/>
</dbReference>
<name>A0ABV6N558_9PSEU</name>
<feature type="domain" description="HTH tetR-type" evidence="3">
    <location>
        <begin position="15"/>
        <end position="75"/>
    </location>
</feature>
<gene>
    <name evidence="4" type="ORF">ACFFH7_36890</name>
</gene>
<dbReference type="EMBL" id="JBHLUD010000013">
    <property type="protein sequence ID" value="MFC0547136.1"/>
    <property type="molecule type" value="Genomic_DNA"/>
</dbReference>
<dbReference type="SUPFAM" id="SSF46689">
    <property type="entry name" value="Homeodomain-like"/>
    <property type="match status" value="1"/>
</dbReference>
<dbReference type="PANTHER" id="PTHR30055">
    <property type="entry name" value="HTH-TYPE TRANSCRIPTIONAL REGULATOR RUTR"/>
    <property type="match status" value="1"/>
</dbReference>
<evidence type="ECO:0000256" key="2">
    <source>
        <dbReference type="PROSITE-ProRule" id="PRU00335"/>
    </source>
</evidence>
<reference evidence="4 5" key="1">
    <citation type="submission" date="2024-09" db="EMBL/GenBank/DDBJ databases">
        <authorList>
            <person name="Sun Q."/>
            <person name="Mori K."/>
        </authorList>
    </citation>
    <scope>NUCLEOTIDE SEQUENCE [LARGE SCALE GENOMIC DNA]</scope>
    <source>
        <strain evidence="4 5">TBRC 1432</strain>
    </source>
</reference>
<keyword evidence="5" id="KW-1185">Reference proteome</keyword>
<comment type="caution">
    <text evidence="4">The sequence shown here is derived from an EMBL/GenBank/DDBJ whole genome shotgun (WGS) entry which is preliminary data.</text>
</comment>
<proteinExistence type="predicted"/>
<evidence type="ECO:0000313" key="5">
    <source>
        <dbReference type="Proteomes" id="UP001589810"/>
    </source>
</evidence>